<keyword evidence="9" id="KW-1185">Reference proteome</keyword>
<dbReference type="InterPro" id="IPR039425">
    <property type="entry name" value="RNA_pol_sigma-70-like"/>
</dbReference>
<dbReference type="GO" id="GO:0006352">
    <property type="term" value="P:DNA-templated transcription initiation"/>
    <property type="evidence" value="ECO:0007669"/>
    <property type="project" value="InterPro"/>
</dbReference>
<evidence type="ECO:0000259" key="8">
    <source>
        <dbReference type="Pfam" id="PF08281"/>
    </source>
</evidence>
<dbReference type="InterPro" id="IPR014284">
    <property type="entry name" value="RNA_pol_sigma-70_dom"/>
</dbReference>
<keyword evidence="3" id="KW-0731">Sigma factor</keyword>
<evidence type="ECO:0000313" key="10">
    <source>
        <dbReference type="RefSeq" id="WP_084545004.1"/>
    </source>
</evidence>
<keyword evidence="5" id="KW-0804">Transcription</keyword>
<dbReference type="AlphaFoldDB" id="A0A8B6XA20"/>
<feature type="domain" description="RNA polymerase sigma-70 region 2" evidence="7">
    <location>
        <begin position="54"/>
        <end position="120"/>
    </location>
</feature>
<evidence type="ECO:0000256" key="4">
    <source>
        <dbReference type="ARBA" id="ARBA00023125"/>
    </source>
</evidence>
<protein>
    <submittedName>
        <fullName evidence="10">Sigma-70 family RNA polymerase sigma factor</fullName>
    </submittedName>
</protein>
<dbReference type="InterPro" id="IPR036388">
    <property type="entry name" value="WH-like_DNA-bd_sf"/>
</dbReference>
<dbReference type="PANTHER" id="PTHR43133">
    <property type="entry name" value="RNA POLYMERASE ECF-TYPE SIGMA FACTO"/>
    <property type="match status" value="1"/>
</dbReference>
<dbReference type="SUPFAM" id="SSF88946">
    <property type="entry name" value="Sigma2 domain of RNA polymerase sigma factors"/>
    <property type="match status" value="1"/>
</dbReference>
<proteinExistence type="inferred from homology"/>
<feature type="compositionally biased region" description="Basic and acidic residues" evidence="6">
    <location>
        <begin position="14"/>
        <end position="32"/>
    </location>
</feature>
<dbReference type="InterPro" id="IPR013325">
    <property type="entry name" value="RNA_pol_sigma_r2"/>
</dbReference>
<dbReference type="InterPro" id="IPR013324">
    <property type="entry name" value="RNA_pol_sigma_r3/r4-like"/>
</dbReference>
<accession>A0A8B6XA20</accession>
<dbReference type="InterPro" id="IPR007627">
    <property type="entry name" value="RNA_pol_sigma70_r2"/>
</dbReference>
<dbReference type="InterPro" id="IPR013249">
    <property type="entry name" value="RNA_pol_sigma70_r4_t2"/>
</dbReference>
<name>A0A8B6XA20_9BURK</name>
<reference evidence="10" key="1">
    <citation type="submission" date="2025-08" db="UniProtKB">
        <authorList>
            <consortium name="RefSeq"/>
        </authorList>
    </citation>
    <scope>IDENTIFICATION</scope>
</reference>
<keyword evidence="2" id="KW-0805">Transcription regulation</keyword>
<dbReference type="GO" id="GO:0003677">
    <property type="term" value="F:DNA binding"/>
    <property type="evidence" value="ECO:0007669"/>
    <property type="project" value="UniProtKB-KW"/>
</dbReference>
<evidence type="ECO:0000256" key="6">
    <source>
        <dbReference type="SAM" id="MobiDB-lite"/>
    </source>
</evidence>
<evidence type="ECO:0000313" key="9">
    <source>
        <dbReference type="Proteomes" id="UP000675920"/>
    </source>
</evidence>
<feature type="region of interest" description="Disordered" evidence="6">
    <location>
        <begin position="1"/>
        <end position="50"/>
    </location>
</feature>
<dbReference type="CDD" id="cd06171">
    <property type="entry name" value="Sigma70_r4"/>
    <property type="match status" value="1"/>
</dbReference>
<dbReference type="PANTHER" id="PTHR43133:SF8">
    <property type="entry name" value="RNA POLYMERASE SIGMA FACTOR HI_1459-RELATED"/>
    <property type="match status" value="1"/>
</dbReference>
<dbReference type="Gene3D" id="1.10.1740.10">
    <property type="match status" value="1"/>
</dbReference>
<dbReference type="RefSeq" id="WP_084545004.1">
    <property type="nucleotide sequence ID" value="NZ_AXWS01000013.1"/>
</dbReference>
<dbReference type="Proteomes" id="UP000675920">
    <property type="component" value="Unplaced"/>
</dbReference>
<evidence type="ECO:0000256" key="3">
    <source>
        <dbReference type="ARBA" id="ARBA00023082"/>
    </source>
</evidence>
<evidence type="ECO:0000256" key="2">
    <source>
        <dbReference type="ARBA" id="ARBA00023015"/>
    </source>
</evidence>
<sequence>MTATLLAPAPPARGQRDGHATTRSAALDRRPGTDAASADPPPADAAPRVTPEMIATLRPDLLRHARMQLRDAGAAEDAVQDAIEAALRGRAGFAGRSSLRTWMFAILRHRIIDQLREADRCMTIGSVIDDNDDWNDALDALFDGRGAWRDGAAPSVLPVAPDGALESRQLDAAFAAALDELPQRTARVFVMRELLGLEVEEICAELGITPGNCHVILHRARLRLRECLDAGWGPRA</sequence>
<dbReference type="GO" id="GO:0016987">
    <property type="term" value="F:sigma factor activity"/>
    <property type="evidence" value="ECO:0007669"/>
    <property type="project" value="UniProtKB-KW"/>
</dbReference>
<dbReference type="NCBIfam" id="TIGR02937">
    <property type="entry name" value="sigma70-ECF"/>
    <property type="match status" value="1"/>
</dbReference>
<feature type="domain" description="RNA polymerase sigma factor 70 region 4 type 2" evidence="8">
    <location>
        <begin position="173"/>
        <end position="224"/>
    </location>
</feature>
<dbReference type="InterPro" id="IPR014289">
    <property type="entry name" value="RNA_pol_sigma-24-rel"/>
</dbReference>
<dbReference type="Gene3D" id="1.10.10.10">
    <property type="entry name" value="Winged helix-like DNA-binding domain superfamily/Winged helix DNA-binding domain"/>
    <property type="match status" value="1"/>
</dbReference>
<dbReference type="SUPFAM" id="SSF88659">
    <property type="entry name" value="Sigma3 and sigma4 domains of RNA polymerase sigma factors"/>
    <property type="match status" value="1"/>
</dbReference>
<dbReference type="Pfam" id="PF08281">
    <property type="entry name" value="Sigma70_r4_2"/>
    <property type="match status" value="1"/>
</dbReference>
<evidence type="ECO:0000256" key="5">
    <source>
        <dbReference type="ARBA" id="ARBA00023163"/>
    </source>
</evidence>
<keyword evidence="4" id="KW-0238">DNA-binding</keyword>
<organism evidence="9 10">
    <name type="scientific">Derxia gummosa DSM 723</name>
    <dbReference type="NCBI Taxonomy" id="1121388"/>
    <lineage>
        <taxon>Bacteria</taxon>
        <taxon>Pseudomonadati</taxon>
        <taxon>Pseudomonadota</taxon>
        <taxon>Betaproteobacteria</taxon>
        <taxon>Burkholderiales</taxon>
        <taxon>Alcaligenaceae</taxon>
        <taxon>Derxia</taxon>
    </lineage>
</organism>
<evidence type="ECO:0000259" key="7">
    <source>
        <dbReference type="Pfam" id="PF04542"/>
    </source>
</evidence>
<evidence type="ECO:0000256" key="1">
    <source>
        <dbReference type="ARBA" id="ARBA00010641"/>
    </source>
</evidence>
<comment type="similarity">
    <text evidence="1">Belongs to the sigma-70 factor family. ECF subfamily.</text>
</comment>
<dbReference type="Pfam" id="PF04542">
    <property type="entry name" value="Sigma70_r2"/>
    <property type="match status" value="1"/>
</dbReference>
<dbReference type="NCBIfam" id="TIGR02943">
    <property type="entry name" value="Sig70_famx1"/>
    <property type="match status" value="1"/>
</dbReference>